<accession>A0A6G0ZDF1</accession>
<keyword evidence="1" id="KW-0732">Signal</keyword>
<dbReference type="EMBL" id="VUJU01000712">
    <property type="protein sequence ID" value="KAF0768735.1"/>
    <property type="molecule type" value="Genomic_DNA"/>
</dbReference>
<dbReference type="Proteomes" id="UP000478052">
    <property type="component" value="Unassembled WGS sequence"/>
</dbReference>
<evidence type="ECO:0000256" key="1">
    <source>
        <dbReference type="SAM" id="SignalP"/>
    </source>
</evidence>
<sequence>MMCVFFLFFVSVTTFWSSKSASILKSEPCF</sequence>
<feature type="chain" id="PRO_5026281487" evidence="1">
    <location>
        <begin position="21"/>
        <end position="30"/>
    </location>
</feature>
<comment type="caution">
    <text evidence="2">The sequence shown here is derived from an EMBL/GenBank/DDBJ whole genome shotgun (WGS) entry which is preliminary data.</text>
</comment>
<reference evidence="2 3" key="1">
    <citation type="submission" date="2019-08" db="EMBL/GenBank/DDBJ databases">
        <title>Whole genome of Aphis craccivora.</title>
        <authorList>
            <person name="Voronova N.V."/>
            <person name="Shulinski R.S."/>
            <person name="Bandarenka Y.V."/>
            <person name="Zhorov D.G."/>
            <person name="Warner D."/>
        </authorList>
    </citation>
    <scope>NUCLEOTIDE SEQUENCE [LARGE SCALE GENOMIC DNA]</scope>
    <source>
        <strain evidence="2">180601</strain>
        <tissue evidence="2">Whole Body</tissue>
    </source>
</reference>
<feature type="signal peptide" evidence="1">
    <location>
        <begin position="1"/>
        <end position="20"/>
    </location>
</feature>
<dbReference type="AlphaFoldDB" id="A0A6G0ZDF1"/>
<gene>
    <name evidence="2" type="ORF">FWK35_00008140</name>
</gene>
<proteinExistence type="predicted"/>
<organism evidence="2 3">
    <name type="scientific">Aphis craccivora</name>
    <name type="common">Cowpea aphid</name>
    <dbReference type="NCBI Taxonomy" id="307492"/>
    <lineage>
        <taxon>Eukaryota</taxon>
        <taxon>Metazoa</taxon>
        <taxon>Ecdysozoa</taxon>
        <taxon>Arthropoda</taxon>
        <taxon>Hexapoda</taxon>
        <taxon>Insecta</taxon>
        <taxon>Pterygota</taxon>
        <taxon>Neoptera</taxon>
        <taxon>Paraneoptera</taxon>
        <taxon>Hemiptera</taxon>
        <taxon>Sternorrhyncha</taxon>
        <taxon>Aphidomorpha</taxon>
        <taxon>Aphidoidea</taxon>
        <taxon>Aphididae</taxon>
        <taxon>Aphidini</taxon>
        <taxon>Aphis</taxon>
        <taxon>Aphis</taxon>
    </lineage>
</organism>
<name>A0A6G0ZDF1_APHCR</name>
<evidence type="ECO:0000313" key="2">
    <source>
        <dbReference type="EMBL" id="KAF0768735.1"/>
    </source>
</evidence>
<evidence type="ECO:0000313" key="3">
    <source>
        <dbReference type="Proteomes" id="UP000478052"/>
    </source>
</evidence>
<keyword evidence="3" id="KW-1185">Reference proteome</keyword>
<protein>
    <submittedName>
        <fullName evidence="2">Uncharacterized protein</fullName>
    </submittedName>
</protein>